<accession>A0A6J5L2R5</accession>
<dbReference type="Pfam" id="PF05565">
    <property type="entry name" value="Sipho_Gp157"/>
    <property type="match status" value="1"/>
</dbReference>
<dbReference type="EMBL" id="LR796211">
    <property type="protein sequence ID" value="CAB4127606.1"/>
    <property type="molecule type" value="Genomic_DNA"/>
</dbReference>
<proteinExistence type="predicted"/>
<gene>
    <name evidence="1" type="ORF">UFOVP92_53</name>
</gene>
<sequence length="32" mass="3286">AKPDKKALSAALKAGEEIPGARLVQGVRLNIA</sequence>
<evidence type="ECO:0000313" key="1">
    <source>
        <dbReference type="EMBL" id="CAB4127606.1"/>
    </source>
</evidence>
<name>A0A6J5L2R5_9CAUD</name>
<organism evidence="1">
    <name type="scientific">uncultured Caudovirales phage</name>
    <dbReference type="NCBI Taxonomy" id="2100421"/>
    <lineage>
        <taxon>Viruses</taxon>
        <taxon>Duplodnaviria</taxon>
        <taxon>Heunggongvirae</taxon>
        <taxon>Uroviricota</taxon>
        <taxon>Caudoviricetes</taxon>
        <taxon>Peduoviridae</taxon>
        <taxon>Maltschvirus</taxon>
        <taxon>Maltschvirus maltsch</taxon>
    </lineage>
</organism>
<reference evidence="1" key="1">
    <citation type="submission" date="2020-04" db="EMBL/GenBank/DDBJ databases">
        <authorList>
            <person name="Chiriac C."/>
            <person name="Salcher M."/>
            <person name="Ghai R."/>
            <person name="Kavagutti S V."/>
        </authorList>
    </citation>
    <scope>NUCLEOTIDE SEQUENCE</scope>
</reference>
<dbReference type="InterPro" id="IPR008840">
    <property type="entry name" value="Sipho_Gp157"/>
</dbReference>
<protein>
    <submittedName>
        <fullName evidence="1">Siphovirus Gp157</fullName>
    </submittedName>
</protein>
<feature type="non-terminal residue" evidence="1">
    <location>
        <position position="1"/>
    </location>
</feature>